<sequence>MVLAKTETGSAFFHRVLREAVGAFPTALETAKLPGNGKAFKAGYGDALSRFEAARIGSAQRLDIARHLQRATEASLGFSKGGTVTPLAEALKKEVAAPKTTTHEPTAKPGLRPEVPLDERIYRGGEVFEAIDTLERDHHLTKAAAKGLRWVVTKAEAQGGRLNLEGEKFALLGANAELSPVSLLLDAGATVRWFDVKAPSVSAGAGRIVATDGADDLLTNPLAAMAALREFAKDGPVHVGLFAYAPGASRELRLAGVMDAMVRALGPGVVKSVSMFISPTSPGEVEEEDLVAANARKANPKWWMKTAAMTGALKGPGSYGNVARGIISLQGAGYQAAQYLTKIIAAETLAADGLGGKPVTLSANVAGITNTRSLSHPLFQIAFQGAPSFGVRIFEPPLTRAVSGLLMLHDLLNPEAPGAATQSHGSPEARAKAVRTEQVHGHVYDLPWQFESCVKTAAVVGMGKNPGVLFKRGP</sequence>
<dbReference type="AlphaFoldDB" id="A0A2W5VJB7"/>
<evidence type="ECO:0000313" key="3">
    <source>
        <dbReference type="Proteomes" id="UP000249061"/>
    </source>
</evidence>
<comment type="caution">
    <text evidence="2">The sequence shown here is derived from an EMBL/GenBank/DDBJ whole genome shotgun (WGS) entry which is preliminary data.</text>
</comment>
<name>A0A2W5VJB7_9BACT</name>
<dbReference type="Proteomes" id="UP000249061">
    <property type="component" value="Unassembled WGS sequence"/>
</dbReference>
<feature type="region of interest" description="Disordered" evidence="1">
    <location>
        <begin position="94"/>
        <end position="114"/>
    </location>
</feature>
<feature type="compositionally biased region" description="Basic and acidic residues" evidence="1">
    <location>
        <begin position="94"/>
        <end position="106"/>
    </location>
</feature>
<evidence type="ECO:0000313" key="2">
    <source>
        <dbReference type="EMBL" id="PZR10491.1"/>
    </source>
</evidence>
<dbReference type="EMBL" id="QFQP01000017">
    <property type="protein sequence ID" value="PZR10491.1"/>
    <property type="molecule type" value="Genomic_DNA"/>
</dbReference>
<accession>A0A2W5VJB7</accession>
<gene>
    <name evidence="2" type="ORF">DI536_19805</name>
</gene>
<reference evidence="2 3" key="1">
    <citation type="submission" date="2017-08" db="EMBL/GenBank/DDBJ databases">
        <title>Infants hospitalized years apart are colonized by the same room-sourced microbial strains.</title>
        <authorList>
            <person name="Brooks B."/>
            <person name="Olm M.R."/>
            <person name="Firek B.A."/>
            <person name="Baker R."/>
            <person name="Thomas B.C."/>
            <person name="Morowitz M.J."/>
            <person name="Banfield J.F."/>
        </authorList>
    </citation>
    <scope>NUCLEOTIDE SEQUENCE [LARGE SCALE GENOMIC DNA]</scope>
    <source>
        <strain evidence="2">S2_003_000_R2_14</strain>
    </source>
</reference>
<proteinExistence type="predicted"/>
<protein>
    <submittedName>
        <fullName evidence="2">Uncharacterized protein</fullName>
    </submittedName>
</protein>
<evidence type="ECO:0000256" key="1">
    <source>
        <dbReference type="SAM" id="MobiDB-lite"/>
    </source>
</evidence>
<organism evidence="2 3">
    <name type="scientific">Archangium gephyra</name>
    <dbReference type="NCBI Taxonomy" id="48"/>
    <lineage>
        <taxon>Bacteria</taxon>
        <taxon>Pseudomonadati</taxon>
        <taxon>Myxococcota</taxon>
        <taxon>Myxococcia</taxon>
        <taxon>Myxococcales</taxon>
        <taxon>Cystobacterineae</taxon>
        <taxon>Archangiaceae</taxon>
        <taxon>Archangium</taxon>
    </lineage>
</organism>